<dbReference type="SUPFAM" id="SSF56801">
    <property type="entry name" value="Acetyl-CoA synthetase-like"/>
    <property type="match status" value="1"/>
</dbReference>
<dbReference type="GO" id="GO:0016877">
    <property type="term" value="F:ligase activity, forming carbon-sulfur bonds"/>
    <property type="evidence" value="ECO:0007669"/>
    <property type="project" value="UniProtKB-ARBA"/>
</dbReference>
<protein>
    <submittedName>
        <fullName evidence="3">Long-chain fatty acid--CoA ligase</fullName>
    </submittedName>
</protein>
<dbReference type="InterPro" id="IPR042099">
    <property type="entry name" value="ANL_N_sf"/>
</dbReference>
<gene>
    <name evidence="3" type="ORF">DD666_19440</name>
</gene>
<organism evidence="3 4">
    <name type="scientific">Advenella kashmirensis</name>
    <dbReference type="NCBI Taxonomy" id="310575"/>
    <lineage>
        <taxon>Bacteria</taxon>
        <taxon>Pseudomonadati</taxon>
        <taxon>Pseudomonadota</taxon>
        <taxon>Betaproteobacteria</taxon>
        <taxon>Burkholderiales</taxon>
        <taxon>Alcaligenaceae</taxon>
    </lineage>
</organism>
<dbReference type="Proteomes" id="UP000264036">
    <property type="component" value="Unassembled WGS sequence"/>
</dbReference>
<dbReference type="PROSITE" id="PS00455">
    <property type="entry name" value="AMP_BINDING"/>
    <property type="match status" value="1"/>
</dbReference>
<reference evidence="3 4" key="1">
    <citation type="journal article" date="2018" name="Nat. Biotechnol.">
        <title>A standardized bacterial taxonomy based on genome phylogeny substantially revises the tree of life.</title>
        <authorList>
            <person name="Parks D.H."/>
            <person name="Chuvochina M."/>
            <person name="Waite D.W."/>
            <person name="Rinke C."/>
            <person name="Skarshewski A."/>
            <person name="Chaumeil P.A."/>
            <person name="Hugenholtz P."/>
        </authorList>
    </citation>
    <scope>NUCLEOTIDE SEQUENCE [LARGE SCALE GENOMIC DNA]</scope>
    <source>
        <strain evidence="3">UBA10707</strain>
    </source>
</reference>
<dbReference type="Gene3D" id="3.30.300.30">
    <property type="match status" value="1"/>
</dbReference>
<dbReference type="EMBL" id="DOEK01000040">
    <property type="protein sequence ID" value="HBP31571.1"/>
    <property type="molecule type" value="Genomic_DNA"/>
</dbReference>
<evidence type="ECO:0000259" key="2">
    <source>
        <dbReference type="Pfam" id="PF13193"/>
    </source>
</evidence>
<dbReference type="Gene3D" id="3.40.50.12780">
    <property type="entry name" value="N-terminal domain of ligase-like"/>
    <property type="match status" value="1"/>
</dbReference>
<dbReference type="PANTHER" id="PTHR43767">
    <property type="entry name" value="LONG-CHAIN-FATTY-ACID--COA LIGASE"/>
    <property type="match status" value="1"/>
</dbReference>
<accession>A0A356LLW2</accession>
<dbReference type="InterPro" id="IPR045851">
    <property type="entry name" value="AMP-bd_C_sf"/>
</dbReference>
<proteinExistence type="predicted"/>
<comment type="caution">
    <text evidence="3">The sequence shown here is derived from an EMBL/GenBank/DDBJ whole genome shotgun (WGS) entry which is preliminary data.</text>
</comment>
<evidence type="ECO:0000259" key="1">
    <source>
        <dbReference type="Pfam" id="PF00501"/>
    </source>
</evidence>
<dbReference type="Pfam" id="PF00501">
    <property type="entry name" value="AMP-binding"/>
    <property type="match status" value="1"/>
</dbReference>
<dbReference type="Pfam" id="PF13193">
    <property type="entry name" value="AMP-binding_C"/>
    <property type="match status" value="1"/>
</dbReference>
<feature type="domain" description="AMP-binding enzyme C-terminal" evidence="2">
    <location>
        <begin position="406"/>
        <end position="480"/>
    </location>
</feature>
<dbReference type="AlphaFoldDB" id="A0A356LLW2"/>
<dbReference type="InterPro" id="IPR000873">
    <property type="entry name" value="AMP-dep_synth/lig_dom"/>
</dbReference>
<evidence type="ECO:0000313" key="4">
    <source>
        <dbReference type="Proteomes" id="UP000264036"/>
    </source>
</evidence>
<evidence type="ECO:0000313" key="3">
    <source>
        <dbReference type="EMBL" id="HBP31571.1"/>
    </source>
</evidence>
<name>A0A356LLW2_9BURK</name>
<dbReference type="InterPro" id="IPR025110">
    <property type="entry name" value="AMP-bd_C"/>
</dbReference>
<dbReference type="InterPro" id="IPR020845">
    <property type="entry name" value="AMP-binding_CS"/>
</dbReference>
<dbReference type="InterPro" id="IPR050237">
    <property type="entry name" value="ATP-dep_AMP-bd_enzyme"/>
</dbReference>
<dbReference type="PANTHER" id="PTHR43767:SF7">
    <property type="entry name" value="MEDIUM_LONG-CHAIN-FATTY-ACID--COA LIGASE FADD8"/>
    <property type="match status" value="1"/>
</dbReference>
<sequence>MYPIDFFYRAAIRYPERMAIESRQENVSYAALADQVSALACAIRKLDDEPGSMVGLCAQNSVDYIVAMLAIMAAGKVWVPLNYRSTPTEIKRITTVIKPSIIIQDGYGAALTAGLENVHIVNTDDIPTLIEQFSGQHLPEALRGNDDIQAIKFTGGTTGMPKGVMQPYRAWVAVIINQIHGWKITNNDKFVICAPISHGTGTYVLPVLAQGGALVLSGSAEAADIVHAFREQKGTMTFMPPTLIYKLIAAAESEKDFPCLRLLIYGGAGMPAEKIARAQDFFGNVLATTYGQTEAPQIATLIGPETLAQPQYRASVGQASWFTDIAIVDQQHNRLPPNETGEILIRGDLVMTGYWRLPEKTAETIKNGWLHTGDVGFIDEKGFVFIKDRIRDVIITGGFNVYPIDVENVLSQHAGVYESAVFGITDEKWGESVNAAVQLRADSAATADELKRLVREKLGPVHTPKNIYFFASLPRSPVGKVLKKAIQELVLSGVHDTTETRQL</sequence>
<feature type="domain" description="AMP-dependent synthetase/ligase" evidence="1">
    <location>
        <begin position="8"/>
        <end position="355"/>
    </location>
</feature>
<keyword evidence="3" id="KW-0436">Ligase</keyword>